<reference evidence="3" key="1">
    <citation type="submission" date="2019-06" db="EMBL/GenBank/DDBJ databases">
        <title>Complete genome sequence of Methylogaea oryzae strain JCM16910.</title>
        <authorList>
            <person name="Asakawa S."/>
        </authorList>
    </citation>
    <scope>NUCLEOTIDE SEQUENCE</scope>
    <source>
        <strain evidence="3">E10</strain>
    </source>
</reference>
<dbReference type="Proteomes" id="UP000824988">
    <property type="component" value="Chromosome"/>
</dbReference>
<keyword evidence="1" id="KW-0472">Membrane</keyword>
<proteinExistence type="predicted"/>
<keyword evidence="4" id="KW-1185">Reference proteome</keyword>
<dbReference type="RefSeq" id="WP_054772904.1">
    <property type="nucleotide sequence ID" value="NZ_AP019782.1"/>
</dbReference>
<name>A0A8D5AKT4_9GAMM</name>
<feature type="transmembrane region" description="Helical" evidence="1">
    <location>
        <begin position="12"/>
        <end position="33"/>
    </location>
</feature>
<feature type="transmembrane region" description="Helical" evidence="1">
    <location>
        <begin position="72"/>
        <end position="93"/>
    </location>
</feature>
<gene>
    <name evidence="3" type="ORF">MoryE10_20670</name>
</gene>
<evidence type="ECO:0000259" key="2">
    <source>
        <dbReference type="Pfam" id="PF07885"/>
    </source>
</evidence>
<keyword evidence="1" id="KW-1133">Transmembrane helix</keyword>
<dbReference type="Gene3D" id="1.10.287.70">
    <property type="match status" value="1"/>
</dbReference>
<dbReference type="EMBL" id="AP019782">
    <property type="protein sequence ID" value="BBL71461.1"/>
    <property type="molecule type" value="Genomic_DNA"/>
</dbReference>
<evidence type="ECO:0000313" key="4">
    <source>
        <dbReference type="Proteomes" id="UP000824988"/>
    </source>
</evidence>
<dbReference type="KEGG" id="moz:MoryE10_20670"/>
<feature type="domain" description="Potassium channel" evidence="2">
    <location>
        <begin position="19"/>
        <end position="91"/>
    </location>
</feature>
<dbReference type="Pfam" id="PF07885">
    <property type="entry name" value="Ion_trans_2"/>
    <property type="match status" value="1"/>
</dbReference>
<feature type="transmembrane region" description="Helical" evidence="1">
    <location>
        <begin position="45"/>
        <end position="65"/>
    </location>
</feature>
<evidence type="ECO:0000256" key="1">
    <source>
        <dbReference type="SAM" id="Phobius"/>
    </source>
</evidence>
<sequence length="102" mass="10682">MREDQGNKDILLYILTLAAVATLVAGLLLYNIIGPGVHTLLDGAWSAWVTLTHVGFGDVVPTSFLGRVLSSLLIVFGLILFALFTAALSAAFLGKGLEALGP</sequence>
<accession>A0A8D5AKT4</accession>
<dbReference type="InterPro" id="IPR013099">
    <property type="entry name" value="K_chnl_dom"/>
</dbReference>
<protein>
    <recommendedName>
        <fullName evidence="2">Potassium channel domain-containing protein</fullName>
    </recommendedName>
</protein>
<dbReference type="AlphaFoldDB" id="A0A8D5AKT4"/>
<keyword evidence="1" id="KW-0812">Transmembrane</keyword>
<organism evidence="3 4">
    <name type="scientific">Methylogaea oryzae</name>
    <dbReference type="NCBI Taxonomy" id="1295382"/>
    <lineage>
        <taxon>Bacteria</taxon>
        <taxon>Pseudomonadati</taxon>
        <taxon>Pseudomonadota</taxon>
        <taxon>Gammaproteobacteria</taxon>
        <taxon>Methylococcales</taxon>
        <taxon>Methylococcaceae</taxon>
        <taxon>Methylogaea</taxon>
    </lineage>
</organism>
<evidence type="ECO:0000313" key="3">
    <source>
        <dbReference type="EMBL" id="BBL71461.1"/>
    </source>
</evidence>
<dbReference type="SUPFAM" id="SSF81324">
    <property type="entry name" value="Voltage-gated potassium channels"/>
    <property type="match status" value="1"/>
</dbReference>